<evidence type="ECO:0000259" key="13">
    <source>
        <dbReference type="Pfam" id="PF08264"/>
    </source>
</evidence>
<keyword evidence="7 10" id="KW-0030">Aminoacyl-tRNA synthetase</keyword>
<dbReference type="InterPro" id="IPR014729">
    <property type="entry name" value="Rossmann-like_a/b/a_fold"/>
</dbReference>
<dbReference type="PANTHER" id="PTHR42765:SF1">
    <property type="entry name" value="ISOLEUCINE--TRNA LIGASE, MITOCHONDRIAL"/>
    <property type="match status" value="1"/>
</dbReference>
<dbReference type="PANTHER" id="PTHR42765">
    <property type="entry name" value="SOLEUCYL-TRNA SYNTHETASE"/>
    <property type="match status" value="1"/>
</dbReference>
<keyword evidence="4 10" id="KW-0547">Nucleotide-binding</keyword>
<comment type="caution">
    <text evidence="14">The sequence shown here is derived from an EMBL/GenBank/DDBJ whole genome shotgun (WGS) entry which is preliminary data.</text>
</comment>
<feature type="binding site" evidence="10">
    <location>
        <position position="603"/>
    </location>
    <ligand>
        <name>ATP</name>
        <dbReference type="ChEBI" id="CHEBI:30616"/>
    </ligand>
</feature>
<feature type="short sequence motif" description="'KMSKS' region" evidence="10">
    <location>
        <begin position="600"/>
        <end position="604"/>
    </location>
</feature>
<name>A0A497E672_UNCAE</name>
<proteinExistence type="inferred from homology"/>
<evidence type="ECO:0000313" key="15">
    <source>
        <dbReference type="Proteomes" id="UP000279422"/>
    </source>
</evidence>
<dbReference type="SUPFAM" id="SSF52374">
    <property type="entry name" value="Nucleotidylyl transferase"/>
    <property type="match status" value="1"/>
</dbReference>
<feature type="binding site" evidence="10">
    <location>
        <position position="911"/>
    </location>
    <ligand>
        <name>Zn(2+)</name>
        <dbReference type="ChEBI" id="CHEBI:29105"/>
    </ligand>
</feature>
<dbReference type="Gene3D" id="3.90.740.10">
    <property type="entry name" value="Valyl/Leucyl/Isoleucyl-tRNA synthetase, editing domain"/>
    <property type="match status" value="1"/>
</dbReference>
<feature type="domain" description="Methionyl/Valyl/Leucyl/Isoleucyl-tRNA synthetase anticodon-binding" evidence="13">
    <location>
        <begin position="683"/>
        <end position="844"/>
    </location>
</feature>
<dbReference type="SUPFAM" id="SSF47323">
    <property type="entry name" value="Anticodon-binding domain of a subclass of class I aminoacyl-tRNA synthetases"/>
    <property type="match status" value="1"/>
</dbReference>
<keyword evidence="6 10" id="KW-0648">Protein biosynthesis</keyword>
<dbReference type="InterPro" id="IPR050081">
    <property type="entry name" value="Ile-tRNA_ligase"/>
</dbReference>
<comment type="similarity">
    <text evidence="1 10">Belongs to the class-I aminoacyl-tRNA synthetase family. IleS type 1 subfamily.</text>
</comment>
<sequence>MDYSKTLNLPKTKFPMKANLPRREPWILNLWKEKKIYEKIRERRKGAPKYVLHDGPPYANGDIHLGQVFNKILKDIVIKYKTMQGFDAPFIPGWDCHGLPVEHQLFKKLRINKDEISQLEFRKKARDYAYQFVERQREQFKRLGVFARWEEPYLTMDPSYEAEIIKAFGSLARDGYIYRGLKPIHWCSKCQTALAEAEIEYKEKADPSVYVKFPLKDALKSMPSDLPVYLLIWTTTPWTLPANMAIAVHPDILYCLLRVGEEAIILAADLVERVAEEAAIKEKKVLLSFRGKELEGIRYEHPFMKRESRVFTADFVNLQEGTGCVHIAPGHGEEDYLLGLKHDLPIFSPVNEKGEFTSEIQDFEGISVFEANPLIIQRLKEGGYLFYAGQILHSYPHCWRCKSPLIFRATSQWFLDMDKHNLREKAIEVVDKKVEWIPPQSKARMESMLKQCPDWCLSRQRYWGVGIPVLYCEECGKPILSDEVIRRVESLVRQWGADIWFKKKVEEIIPPGFKCPHCGADRFRKEQDIMDVWFESGVSHEAVVAQEESLREPADLYLEGSDQHRGWFQKSLLTSLALKGRAPFRRVLTHGFIVDSEGRKMSKSIGNVIDPQQIIKDKGADVLRLWVSLEDYAQDIRVSEKILSYAVEVYRKIRNSFKFLLGNLYDFDPVEDSVSFDEMREVDRLILSRLQGLIGQITFSFETFKFHEAIRLFHNFLTNELSSFYFDILKDRLYTFPAKSKERRSAQTVLYQLLFSLTRLIAPVLSFTSEEIWEYLKSSGFKAQNLEESIFLTSWPKAEDRLVDKELEEKWSRIMELRDKVLKKLEEARQSRTISSSLEAKVIINASDPLFSLLKGLGEQLKEVLIVSQVELKEKEGEVEVKVERAEGRKCERCWNYSPYVGENKRHPTLCERCWKVVS</sequence>
<dbReference type="FunFam" id="3.40.50.620:FF:000152">
    <property type="entry name" value="Isoleucine--tRNA ligase"/>
    <property type="match status" value="1"/>
</dbReference>
<dbReference type="NCBIfam" id="TIGR00392">
    <property type="entry name" value="ileS"/>
    <property type="match status" value="1"/>
</dbReference>
<keyword evidence="3 10" id="KW-0436">Ligase</keyword>
<dbReference type="SUPFAM" id="SSF50677">
    <property type="entry name" value="ValRS/IleRS/LeuRS editing domain"/>
    <property type="match status" value="1"/>
</dbReference>
<dbReference type="Gene3D" id="2.170.220.10">
    <property type="match status" value="1"/>
</dbReference>
<organism evidence="14 15">
    <name type="scientific">Aerophobetes bacterium</name>
    <dbReference type="NCBI Taxonomy" id="2030807"/>
    <lineage>
        <taxon>Bacteria</taxon>
        <taxon>Candidatus Aerophobota</taxon>
    </lineage>
</organism>
<evidence type="ECO:0000256" key="6">
    <source>
        <dbReference type="ARBA" id="ARBA00022917"/>
    </source>
</evidence>
<dbReference type="GO" id="GO:0006428">
    <property type="term" value="P:isoleucyl-tRNA aminoacylation"/>
    <property type="evidence" value="ECO:0007669"/>
    <property type="project" value="UniProtKB-UniRule"/>
</dbReference>
<dbReference type="Pfam" id="PF08264">
    <property type="entry name" value="Anticodon_1"/>
    <property type="match status" value="1"/>
</dbReference>
<dbReference type="FunFam" id="1.10.730.20:FF:000001">
    <property type="entry name" value="Isoleucine--tRNA ligase"/>
    <property type="match status" value="1"/>
</dbReference>
<dbReference type="Proteomes" id="UP000279422">
    <property type="component" value="Unassembled WGS sequence"/>
</dbReference>
<feature type="binding site" evidence="10">
    <location>
        <position position="559"/>
    </location>
    <ligand>
        <name>L-isoleucyl-5'-AMP</name>
        <dbReference type="ChEBI" id="CHEBI:178002"/>
    </ligand>
</feature>
<keyword evidence="5 10" id="KW-0067">ATP-binding</keyword>
<feature type="binding site" evidence="10">
    <location>
        <position position="894"/>
    </location>
    <ligand>
        <name>Zn(2+)</name>
        <dbReference type="ChEBI" id="CHEBI:29105"/>
    </ligand>
</feature>
<dbReference type="GO" id="GO:0002161">
    <property type="term" value="F:aminoacyl-tRNA deacylase activity"/>
    <property type="evidence" value="ECO:0007669"/>
    <property type="project" value="InterPro"/>
</dbReference>
<feature type="binding site" evidence="10">
    <location>
        <position position="914"/>
    </location>
    <ligand>
        <name>Zn(2+)</name>
        <dbReference type="ChEBI" id="CHEBI:29105"/>
    </ligand>
</feature>
<dbReference type="CDD" id="cd00818">
    <property type="entry name" value="IleRS_core"/>
    <property type="match status" value="1"/>
</dbReference>
<evidence type="ECO:0000256" key="5">
    <source>
        <dbReference type="ARBA" id="ARBA00022840"/>
    </source>
</evidence>
<comment type="function">
    <text evidence="8 10">Catalyzes the attachment of isoleucine to tRNA(Ile). As IleRS can inadvertently accommodate and process structurally similar amino acids such as valine, to avoid such errors it has two additional distinct tRNA(Ile)-dependent editing activities. One activity is designated as 'pretransfer' editing and involves the hydrolysis of activated Val-AMP. The other activity is designated 'posttransfer' editing and involves deacylation of mischarged Val-tRNA(Ile).</text>
</comment>
<feature type="binding site" evidence="10">
    <location>
        <position position="891"/>
    </location>
    <ligand>
        <name>Zn(2+)</name>
        <dbReference type="ChEBI" id="CHEBI:29105"/>
    </ligand>
</feature>
<dbReference type="GO" id="GO:0005829">
    <property type="term" value="C:cytosol"/>
    <property type="evidence" value="ECO:0007669"/>
    <property type="project" value="TreeGrafter"/>
</dbReference>
<dbReference type="Gene3D" id="1.10.730.20">
    <property type="match status" value="1"/>
</dbReference>
<feature type="domain" description="Aminoacyl-tRNA synthetase class Ia" evidence="11">
    <location>
        <begin position="27"/>
        <end position="639"/>
    </location>
</feature>
<dbReference type="Pfam" id="PF00133">
    <property type="entry name" value="tRNA-synt_1"/>
    <property type="match status" value="1"/>
</dbReference>
<evidence type="ECO:0000256" key="8">
    <source>
        <dbReference type="ARBA" id="ARBA00025217"/>
    </source>
</evidence>
<evidence type="ECO:0000256" key="9">
    <source>
        <dbReference type="ARBA" id="ARBA00048359"/>
    </source>
</evidence>
<dbReference type="Gene3D" id="1.10.10.830">
    <property type="entry name" value="Ile-tRNA synthetase CP2 domain-like"/>
    <property type="match status" value="1"/>
</dbReference>
<dbReference type="InterPro" id="IPR002301">
    <property type="entry name" value="Ile-tRNA-ligase"/>
</dbReference>
<keyword evidence="2 10" id="KW-0963">Cytoplasm</keyword>
<protein>
    <recommendedName>
        <fullName evidence="10">Isoleucine--tRNA ligase</fullName>
        <ecNumber evidence="10">6.1.1.5</ecNumber>
    </recommendedName>
    <alternativeName>
        <fullName evidence="10">Isoleucyl-tRNA synthetase</fullName>
        <shortName evidence="10">IleRS</shortName>
    </alternativeName>
</protein>
<keyword evidence="10" id="KW-0479">Metal-binding</keyword>
<dbReference type="GO" id="GO:0005524">
    <property type="term" value="F:ATP binding"/>
    <property type="evidence" value="ECO:0007669"/>
    <property type="project" value="UniProtKB-UniRule"/>
</dbReference>
<feature type="short sequence motif" description="'HIGH' region" evidence="10">
    <location>
        <begin position="57"/>
        <end position="67"/>
    </location>
</feature>
<evidence type="ECO:0000259" key="11">
    <source>
        <dbReference type="Pfam" id="PF00133"/>
    </source>
</evidence>
<dbReference type="EC" id="6.1.1.5" evidence="10"/>
<feature type="domain" description="Zinc finger FPG/IleRS-type" evidence="12">
    <location>
        <begin position="890"/>
        <end position="914"/>
    </location>
</feature>
<keyword evidence="10" id="KW-0862">Zinc</keyword>
<gene>
    <name evidence="10" type="primary">ileS</name>
    <name evidence="14" type="ORF">DRJ00_00085</name>
</gene>
<dbReference type="CDD" id="cd07960">
    <property type="entry name" value="Anticodon_Ia_Ile_BEm"/>
    <property type="match status" value="1"/>
</dbReference>
<evidence type="ECO:0000256" key="1">
    <source>
        <dbReference type="ARBA" id="ARBA00006887"/>
    </source>
</evidence>
<dbReference type="GO" id="GO:0008270">
    <property type="term" value="F:zinc ion binding"/>
    <property type="evidence" value="ECO:0007669"/>
    <property type="project" value="UniProtKB-UniRule"/>
</dbReference>
<dbReference type="AlphaFoldDB" id="A0A497E672"/>
<comment type="cofactor">
    <cofactor evidence="10">
        <name>Zn(2+)</name>
        <dbReference type="ChEBI" id="CHEBI:29105"/>
    </cofactor>
    <text evidence="10">Binds 1 zinc ion per subunit.</text>
</comment>
<dbReference type="InterPro" id="IPR023585">
    <property type="entry name" value="Ile-tRNA-ligase_type1"/>
</dbReference>
<evidence type="ECO:0000256" key="10">
    <source>
        <dbReference type="HAMAP-Rule" id="MF_02002"/>
    </source>
</evidence>
<dbReference type="PRINTS" id="PR00984">
    <property type="entry name" value="TRNASYNTHILE"/>
</dbReference>
<evidence type="ECO:0000313" key="14">
    <source>
        <dbReference type="EMBL" id="RLE10845.1"/>
    </source>
</evidence>
<evidence type="ECO:0000256" key="3">
    <source>
        <dbReference type="ARBA" id="ARBA00022598"/>
    </source>
</evidence>
<dbReference type="InterPro" id="IPR013155">
    <property type="entry name" value="M/V/L/I-tRNA-synth_anticd-bd"/>
</dbReference>
<evidence type="ECO:0000256" key="2">
    <source>
        <dbReference type="ARBA" id="ARBA00022490"/>
    </source>
</evidence>
<dbReference type="InterPro" id="IPR033708">
    <property type="entry name" value="Anticodon_Ile_BEm"/>
</dbReference>
<dbReference type="GO" id="GO:0000049">
    <property type="term" value="F:tRNA binding"/>
    <property type="evidence" value="ECO:0007669"/>
    <property type="project" value="InterPro"/>
</dbReference>
<dbReference type="InterPro" id="IPR010663">
    <property type="entry name" value="Znf_FPG/IleRS"/>
</dbReference>
<accession>A0A497E672</accession>
<comment type="catalytic activity">
    <reaction evidence="9 10">
        <text>tRNA(Ile) + L-isoleucine + ATP = L-isoleucyl-tRNA(Ile) + AMP + diphosphate</text>
        <dbReference type="Rhea" id="RHEA:11060"/>
        <dbReference type="Rhea" id="RHEA-COMP:9666"/>
        <dbReference type="Rhea" id="RHEA-COMP:9695"/>
        <dbReference type="ChEBI" id="CHEBI:30616"/>
        <dbReference type="ChEBI" id="CHEBI:33019"/>
        <dbReference type="ChEBI" id="CHEBI:58045"/>
        <dbReference type="ChEBI" id="CHEBI:78442"/>
        <dbReference type="ChEBI" id="CHEBI:78528"/>
        <dbReference type="ChEBI" id="CHEBI:456215"/>
        <dbReference type="EC" id="6.1.1.5"/>
    </reaction>
</comment>
<dbReference type="Pfam" id="PF06827">
    <property type="entry name" value="zf-FPG_IleRS"/>
    <property type="match status" value="1"/>
</dbReference>
<dbReference type="InterPro" id="IPR009008">
    <property type="entry name" value="Val/Leu/Ile-tRNA-synth_edit"/>
</dbReference>
<evidence type="ECO:0000256" key="7">
    <source>
        <dbReference type="ARBA" id="ARBA00023146"/>
    </source>
</evidence>
<dbReference type="EMBL" id="QMPZ01000001">
    <property type="protein sequence ID" value="RLE10845.1"/>
    <property type="molecule type" value="Genomic_DNA"/>
</dbReference>
<comment type="subunit">
    <text evidence="10">Monomer.</text>
</comment>
<dbReference type="HAMAP" id="MF_02002">
    <property type="entry name" value="Ile_tRNA_synth_type1"/>
    <property type="match status" value="1"/>
</dbReference>
<evidence type="ECO:0000256" key="4">
    <source>
        <dbReference type="ARBA" id="ARBA00022741"/>
    </source>
</evidence>
<comment type="domain">
    <text evidence="10">IleRS has two distinct active sites: one for aminoacylation and one for editing. The misactivated valine is translocated from the active site to the editing site, which sterically excludes the correctly activated isoleucine. The single editing site contains two valyl binding pockets, one specific for each substrate (Val-AMP or Val-tRNA(Ile)).</text>
</comment>
<dbReference type="InterPro" id="IPR009080">
    <property type="entry name" value="tRNAsynth_Ia_anticodon-bd"/>
</dbReference>
<comment type="subcellular location">
    <subcellularLocation>
        <location evidence="10">Cytoplasm</location>
    </subcellularLocation>
</comment>
<dbReference type="Gene3D" id="3.40.50.620">
    <property type="entry name" value="HUPs"/>
    <property type="match status" value="2"/>
</dbReference>
<dbReference type="GO" id="GO:0004822">
    <property type="term" value="F:isoleucine-tRNA ligase activity"/>
    <property type="evidence" value="ECO:0007669"/>
    <property type="project" value="UniProtKB-UniRule"/>
</dbReference>
<dbReference type="InterPro" id="IPR002300">
    <property type="entry name" value="aa-tRNA-synth_Ia"/>
</dbReference>
<reference evidence="14 15" key="1">
    <citation type="submission" date="2018-06" db="EMBL/GenBank/DDBJ databases">
        <title>Extensive metabolic versatility and redundancy in microbially diverse, dynamic hydrothermal sediments.</title>
        <authorList>
            <person name="Dombrowski N."/>
            <person name="Teske A."/>
            <person name="Baker B.J."/>
        </authorList>
    </citation>
    <scope>NUCLEOTIDE SEQUENCE [LARGE SCALE GENOMIC DNA]</scope>
    <source>
        <strain evidence="14">B47_G16</strain>
    </source>
</reference>
<evidence type="ECO:0000259" key="12">
    <source>
        <dbReference type="Pfam" id="PF06827"/>
    </source>
</evidence>